<keyword evidence="2" id="KW-1185">Reference proteome</keyword>
<reference evidence="1 2" key="1">
    <citation type="submission" date="2022-01" db="EMBL/GenBank/DDBJ databases">
        <title>Novel bile acid biosynthetic pathways are enriched in the microbiome of centenarians.</title>
        <authorList>
            <person name="Sato Y."/>
            <person name="Atarashi K."/>
            <person name="Plichta R.D."/>
            <person name="Arai Y."/>
            <person name="Sasajima S."/>
            <person name="Kearney M.S."/>
            <person name="Suda W."/>
            <person name="Takeshita K."/>
            <person name="Sasaki T."/>
            <person name="Okamoto S."/>
            <person name="Skelly N.A."/>
            <person name="Okamura Y."/>
            <person name="Vlamakis H."/>
            <person name="Li Y."/>
            <person name="Tanoue T."/>
            <person name="Takei H."/>
            <person name="Nittono H."/>
            <person name="Narushima S."/>
            <person name="Irie J."/>
            <person name="Itoh H."/>
            <person name="Moriya K."/>
            <person name="Sugiura Y."/>
            <person name="Suematsu M."/>
            <person name="Moritoki N."/>
            <person name="Shibata S."/>
            <person name="Littman R.D."/>
            <person name="Fischbach A.M."/>
            <person name="Uwamino Y."/>
            <person name="Inoue T."/>
            <person name="Honda A."/>
            <person name="Hattori M."/>
            <person name="Murai T."/>
            <person name="Xavier J.R."/>
            <person name="Hirose N."/>
            <person name="Honda K."/>
        </authorList>
    </citation>
    <scope>NUCLEOTIDE SEQUENCE [LARGE SCALE GENOMIC DNA]</scope>
    <source>
        <strain evidence="1 2">CE91-St30</strain>
    </source>
</reference>
<dbReference type="InterPro" id="IPR043129">
    <property type="entry name" value="ATPase_NBD"/>
</dbReference>
<accession>A0ABM7WND0</accession>
<protein>
    <submittedName>
        <fullName evidence="1">Pilus assembly protein PilM</fullName>
    </submittedName>
</protein>
<evidence type="ECO:0000313" key="2">
    <source>
        <dbReference type="Proteomes" id="UP001320544"/>
    </source>
</evidence>
<dbReference type="SUPFAM" id="SSF53067">
    <property type="entry name" value="Actin-like ATPase domain"/>
    <property type="match status" value="2"/>
</dbReference>
<organism evidence="1 2">
    <name type="scientific">Raoultibacter timonensis</name>
    <dbReference type="NCBI Taxonomy" id="1907662"/>
    <lineage>
        <taxon>Bacteria</taxon>
        <taxon>Bacillati</taxon>
        <taxon>Actinomycetota</taxon>
        <taxon>Coriobacteriia</taxon>
        <taxon>Eggerthellales</taxon>
        <taxon>Eggerthellaceae</taxon>
        <taxon>Raoultibacter</taxon>
    </lineage>
</organism>
<dbReference type="Proteomes" id="UP001320544">
    <property type="component" value="Chromosome"/>
</dbReference>
<dbReference type="Gene3D" id="3.30.1490.300">
    <property type="match status" value="1"/>
</dbReference>
<dbReference type="Gene3D" id="3.30.420.40">
    <property type="match status" value="2"/>
</dbReference>
<sequence length="331" mass="35545">MGKTYTGIDIGSSTLKMAVCDGGSIRKIALEELPEGLMSEGRITSFEAMADFIKAAARRSGGMTKHAAFVIPQADCVTRRIQMPAMSVRDLEINLPYEFRDYITQGKDKFFYDYAVVGTRALPDGTPEVMDLLAVAASKQVINDYARMFSRAGMKLAIALPTAAALQNLVMGNVSARANCCIIDFSHATTQLHFFADGAYDVSRVIEIGMIDFDRALGELHGLDAHAASGYRQAGLRDEKDLEAIRGVCESIAVEVGRALNFYGFNNPETTIDTVYTCGGGSMVEPLVAKVAEHIDLEQRSIAEIMPSASENGSLACRCPAAVGATMGGGR</sequence>
<dbReference type="InterPro" id="IPR005883">
    <property type="entry name" value="PilM"/>
</dbReference>
<proteinExistence type="predicted"/>
<dbReference type="RefSeq" id="WP_244387394.1">
    <property type="nucleotide sequence ID" value="NZ_AP025564.1"/>
</dbReference>
<dbReference type="InterPro" id="IPR050696">
    <property type="entry name" value="FtsA/MreB"/>
</dbReference>
<evidence type="ECO:0000313" key="1">
    <source>
        <dbReference type="EMBL" id="BDE97919.1"/>
    </source>
</evidence>
<dbReference type="PANTHER" id="PTHR32432:SF3">
    <property type="entry name" value="ETHANOLAMINE UTILIZATION PROTEIN EUTJ"/>
    <property type="match status" value="1"/>
</dbReference>
<dbReference type="PANTHER" id="PTHR32432">
    <property type="entry name" value="CELL DIVISION PROTEIN FTSA-RELATED"/>
    <property type="match status" value="1"/>
</dbReference>
<dbReference type="EMBL" id="AP025564">
    <property type="protein sequence ID" value="BDE97919.1"/>
    <property type="molecule type" value="Genomic_DNA"/>
</dbReference>
<name>A0ABM7WND0_9ACTN</name>
<dbReference type="CDD" id="cd24049">
    <property type="entry name" value="ASKHA_NBD_PilM"/>
    <property type="match status" value="1"/>
</dbReference>
<dbReference type="Pfam" id="PF11104">
    <property type="entry name" value="PilM_2"/>
    <property type="match status" value="1"/>
</dbReference>
<gene>
    <name evidence="1" type="primary">pilM</name>
    <name evidence="1" type="ORF">CE91St30_32520</name>
</gene>